<reference evidence="1 2" key="1">
    <citation type="journal article" date="2020" name="Nat. Food">
        <title>A phased Vanilla planifolia genome enables genetic improvement of flavour and production.</title>
        <authorList>
            <person name="Hasing T."/>
            <person name="Tang H."/>
            <person name="Brym M."/>
            <person name="Khazi F."/>
            <person name="Huang T."/>
            <person name="Chambers A.H."/>
        </authorList>
    </citation>
    <scope>NUCLEOTIDE SEQUENCE [LARGE SCALE GENOMIC DNA]</scope>
    <source>
        <tissue evidence="1">Leaf</tissue>
    </source>
</reference>
<organism evidence="1 2">
    <name type="scientific">Vanilla planifolia</name>
    <name type="common">Vanilla</name>
    <dbReference type="NCBI Taxonomy" id="51239"/>
    <lineage>
        <taxon>Eukaryota</taxon>
        <taxon>Viridiplantae</taxon>
        <taxon>Streptophyta</taxon>
        <taxon>Embryophyta</taxon>
        <taxon>Tracheophyta</taxon>
        <taxon>Spermatophyta</taxon>
        <taxon>Magnoliopsida</taxon>
        <taxon>Liliopsida</taxon>
        <taxon>Asparagales</taxon>
        <taxon>Orchidaceae</taxon>
        <taxon>Vanilloideae</taxon>
        <taxon>Vanilleae</taxon>
        <taxon>Vanilla</taxon>
    </lineage>
</organism>
<proteinExistence type="predicted"/>
<evidence type="ECO:0000313" key="2">
    <source>
        <dbReference type="Proteomes" id="UP000639772"/>
    </source>
</evidence>
<dbReference type="Proteomes" id="UP000639772">
    <property type="component" value="Chromosome 10"/>
</dbReference>
<name>A0A835Q859_VANPL</name>
<comment type="caution">
    <text evidence="1">The sequence shown here is derived from an EMBL/GenBank/DDBJ whole genome shotgun (WGS) entry which is preliminary data.</text>
</comment>
<evidence type="ECO:0000313" key="1">
    <source>
        <dbReference type="EMBL" id="KAG0466020.1"/>
    </source>
</evidence>
<gene>
    <name evidence="1" type="ORF">HPP92_020184</name>
</gene>
<dbReference type="EMBL" id="JADCNM010000010">
    <property type="protein sequence ID" value="KAG0466020.1"/>
    <property type="molecule type" value="Genomic_DNA"/>
</dbReference>
<dbReference type="AlphaFoldDB" id="A0A835Q859"/>
<sequence length="59" mass="7163">MRAEVFALLCDGKECLFLILEDVEREFYRLSKKSILEWLRKFVLDIIQAMIVWLEWKAL</sequence>
<protein>
    <submittedName>
        <fullName evidence="1">Uncharacterized protein</fullName>
    </submittedName>
</protein>
<accession>A0A835Q859</accession>